<keyword evidence="4" id="KW-1185">Reference proteome</keyword>
<dbReference type="InterPro" id="IPR002878">
    <property type="entry name" value="ChsH2_C"/>
</dbReference>
<dbReference type="RefSeq" id="WP_112126071.1">
    <property type="nucleotide sequence ID" value="NZ_QMBQ01000001.1"/>
</dbReference>
<dbReference type="InterPro" id="IPR022002">
    <property type="entry name" value="ChsH2_Znr"/>
</dbReference>
<reference evidence="4" key="1">
    <citation type="submission" date="2018-06" db="EMBL/GenBank/DDBJ databases">
        <authorList>
            <person name="Helene L.C."/>
            <person name="Dall'Agnol R."/>
            <person name="Delamuta J.R."/>
            <person name="Hungria M."/>
        </authorList>
    </citation>
    <scope>NUCLEOTIDE SEQUENCE [LARGE SCALE GENOMIC DNA]</scope>
    <source>
        <strain evidence="4">CNPSo 3140</strain>
    </source>
</reference>
<dbReference type="InterPro" id="IPR012340">
    <property type="entry name" value="NA-bd_OB-fold"/>
</dbReference>
<dbReference type="Proteomes" id="UP000251956">
    <property type="component" value="Unassembled WGS sequence"/>
</dbReference>
<gene>
    <name evidence="3" type="ORF">DPM35_04470</name>
</gene>
<dbReference type="Gene3D" id="6.10.30.10">
    <property type="match status" value="1"/>
</dbReference>
<dbReference type="PANTHER" id="PTHR34075:SF5">
    <property type="entry name" value="BLR3430 PROTEIN"/>
    <property type="match status" value="1"/>
</dbReference>
<dbReference type="EMBL" id="QMBQ01000001">
    <property type="protein sequence ID" value="RAZ80536.1"/>
    <property type="molecule type" value="Genomic_DNA"/>
</dbReference>
<dbReference type="OrthoDB" id="7595207at2"/>
<dbReference type="PANTHER" id="PTHR34075">
    <property type="entry name" value="BLR3430 PROTEIN"/>
    <property type="match status" value="1"/>
</dbReference>
<evidence type="ECO:0000259" key="2">
    <source>
        <dbReference type="Pfam" id="PF12172"/>
    </source>
</evidence>
<organism evidence="3 4">
    <name type="scientific">Mesorhizobium atlanticum</name>
    <dbReference type="NCBI Taxonomy" id="2233532"/>
    <lineage>
        <taxon>Bacteria</taxon>
        <taxon>Pseudomonadati</taxon>
        <taxon>Pseudomonadota</taxon>
        <taxon>Alphaproteobacteria</taxon>
        <taxon>Hyphomicrobiales</taxon>
        <taxon>Phyllobacteriaceae</taxon>
        <taxon>Mesorhizobium</taxon>
    </lineage>
</organism>
<evidence type="ECO:0008006" key="5">
    <source>
        <dbReference type="Google" id="ProtNLM"/>
    </source>
</evidence>
<evidence type="ECO:0000313" key="3">
    <source>
        <dbReference type="EMBL" id="RAZ80536.1"/>
    </source>
</evidence>
<evidence type="ECO:0000259" key="1">
    <source>
        <dbReference type="Pfam" id="PF01796"/>
    </source>
</evidence>
<reference evidence="3 4" key="2">
    <citation type="submission" date="2018-07" db="EMBL/GenBank/DDBJ databases">
        <title>Diversity of Mesorhizobium strains in Brazil.</title>
        <authorList>
            <person name="Helene L.C.F."/>
            <person name="Dall'Agnol R."/>
            <person name="Delamuta J.R.M."/>
            <person name="Hungria M."/>
        </authorList>
    </citation>
    <scope>NUCLEOTIDE SEQUENCE [LARGE SCALE GENOMIC DNA]</scope>
    <source>
        <strain evidence="3 4">CNPSo 3140</strain>
    </source>
</reference>
<feature type="domain" description="ChsH2 rubredoxin-like zinc ribbon" evidence="2">
    <location>
        <begin position="23"/>
        <end position="57"/>
    </location>
</feature>
<dbReference type="SUPFAM" id="SSF50249">
    <property type="entry name" value="Nucleic acid-binding proteins"/>
    <property type="match status" value="1"/>
</dbReference>
<feature type="domain" description="ChsH2 C-terminal OB-fold" evidence="1">
    <location>
        <begin position="60"/>
        <end position="107"/>
    </location>
</feature>
<accession>A0A330GZ53</accession>
<evidence type="ECO:0000313" key="4">
    <source>
        <dbReference type="Proteomes" id="UP000251956"/>
    </source>
</evidence>
<proteinExistence type="predicted"/>
<dbReference type="Pfam" id="PF12172">
    <property type="entry name" value="zf-ChsH2"/>
    <property type="match status" value="1"/>
</dbReference>
<protein>
    <recommendedName>
        <fullName evidence="5">DNA-binding protein</fullName>
    </recommendedName>
</protein>
<dbReference type="AlphaFoldDB" id="A0A330GZ53"/>
<dbReference type="InterPro" id="IPR052513">
    <property type="entry name" value="Thioester_dehydratase-like"/>
</dbReference>
<sequence>MPIDLNTLKTAGPTVTALTRPFWDAAADGRLTIQHCEECGKAIFYPRPICPHCWSKRLIWKDASGRGRLKSFSEVHKPGHPGWLQAAPYVVGLVELPEGPTMLSFVLPGTRPLQVGDMLLLAPTAIGGRVLPAFKPVEPGAEEKPQ</sequence>
<comment type="caution">
    <text evidence="3">The sequence shown here is derived from an EMBL/GenBank/DDBJ whole genome shotgun (WGS) entry which is preliminary data.</text>
</comment>
<name>A0A330GZ53_9HYPH</name>
<dbReference type="Pfam" id="PF01796">
    <property type="entry name" value="OB_ChsH2_C"/>
    <property type="match status" value="1"/>
</dbReference>